<keyword evidence="6" id="KW-1185">Reference proteome</keyword>
<dbReference type="Proteomes" id="UP001178507">
    <property type="component" value="Unassembled WGS sequence"/>
</dbReference>
<protein>
    <recommendedName>
        <fullName evidence="4">Glycosyl transferase CAP10 domain-containing protein</fullName>
    </recommendedName>
</protein>
<evidence type="ECO:0000256" key="2">
    <source>
        <dbReference type="ARBA" id="ARBA00022679"/>
    </source>
</evidence>
<dbReference type="GO" id="GO:0016740">
    <property type="term" value="F:transferase activity"/>
    <property type="evidence" value="ECO:0007669"/>
    <property type="project" value="UniProtKB-KW"/>
</dbReference>
<dbReference type="Pfam" id="PF05686">
    <property type="entry name" value="Glyco_transf_90"/>
    <property type="match status" value="1"/>
</dbReference>
<evidence type="ECO:0000259" key="4">
    <source>
        <dbReference type="SMART" id="SM00672"/>
    </source>
</evidence>
<keyword evidence="3" id="KW-0472">Membrane</keyword>
<evidence type="ECO:0000313" key="6">
    <source>
        <dbReference type="Proteomes" id="UP001178507"/>
    </source>
</evidence>
<dbReference type="EMBL" id="CAUJNA010003733">
    <property type="protein sequence ID" value="CAJ1408801.1"/>
    <property type="molecule type" value="Genomic_DNA"/>
</dbReference>
<dbReference type="PANTHER" id="PTHR12203">
    <property type="entry name" value="KDEL LYS-ASP-GLU-LEU CONTAINING - RELATED"/>
    <property type="match status" value="1"/>
</dbReference>
<comment type="caution">
    <text evidence="5">The sequence shown here is derived from an EMBL/GenBank/DDBJ whole genome shotgun (WGS) entry which is preliminary data.</text>
</comment>
<organism evidence="5 6">
    <name type="scientific">Effrenium voratum</name>
    <dbReference type="NCBI Taxonomy" id="2562239"/>
    <lineage>
        <taxon>Eukaryota</taxon>
        <taxon>Sar</taxon>
        <taxon>Alveolata</taxon>
        <taxon>Dinophyceae</taxon>
        <taxon>Suessiales</taxon>
        <taxon>Symbiodiniaceae</taxon>
        <taxon>Effrenium</taxon>
    </lineage>
</organism>
<dbReference type="AlphaFoldDB" id="A0AA36NL95"/>
<name>A0AA36NL95_9DINO</name>
<keyword evidence="3" id="KW-1133">Transmembrane helix</keyword>
<sequence>MEEVDQLVGTTRATAPSFSRWRLVAISAAALGACCLGAARWLSAAPTQSEPQMPPSLATSKPALQVAREMGVEDMMEVLHVDTGRNRSKELQIDALHRQLQAIVADPLAVPIAACTIDVYLVATFIATLGNIINGAVKGCDRASTAHNVITADRFADIIRIDLFREDQRQKLLDLLDQACRIGIETSVALVSFIAAFLARAASDCAASVQQTPNLPANCAGDVALLPAAISFLAASAETVQATCTNIGTKVEIDADVTAIDISSAFARRLSTPGQIAKDAKVDQARQIILQRLPSLGPVGGFIWDNKEWLKIKRHIKKGNARRDQLVKCGFDIASLVGFTAATGLFVTAGTLECPAAEKLDNENFKMGCSLDISAVVAALTTIAGYIGILATECPEEPNKPAVNLCVTGSFNIVASVSYLAAAFSEVKRSCAPTPAETQEPLAAEDAEGFLWEENIPDREVQIPWCHGVDNGVWLIRDSAFNREGASSVVKLNPQSKLLRSPHSEASEGLMSTPEETPEAEEPIAAPLFDAKYALIGRRPFAKGGFSSVWKCRRRGSDGDEFALKRIDLVGHLPAQLDGRKKRLRRVRVIYGNVAQLSNSWTLWEVLDGAAWHLAPCERSDERSASAGDGVRAPEARRMSPAEAACALKCSDSEPVLDRFGRFWAQQDSLLSWEQLDDFCNPGVTRTLTVAVAVWNHSIYWKKCHSDAEDGNCMRPLKDKDTWRWLRMLQEVLEVVDLTDALMLVQCGDEPNVPWEEEPFPVFHPESGDGFWNIPWLNPFHLKALHAGLLEMSAEELWESKIPKVYWRGTLTAPNDVPRSQAGQLPRLKIFELARQMPAWFDVAVTGIDDHLKQMWGKKWVKKLAKQQGVRFAKFEDIVLAAPRYRFLLNLNGVVSSWRLTHLLRSGSVLLLQNSSSNEALFQLLEPWRHYVPIAADLSDLVHTVSLLQDDDALARRLAEAAAELFARRLRPEDTYCFALRTLEASASPKLQVTKEKLELRSFAAAPSMERLHQAWPRAVPRTLRQRLAAGREEL</sequence>
<keyword evidence="2" id="KW-0808">Transferase</keyword>
<evidence type="ECO:0000313" key="5">
    <source>
        <dbReference type="EMBL" id="CAJ1408801.1"/>
    </source>
</evidence>
<dbReference type="SMART" id="SM00672">
    <property type="entry name" value="CAP10"/>
    <property type="match status" value="1"/>
</dbReference>
<keyword evidence="3" id="KW-0812">Transmembrane</keyword>
<comment type="similarity">
    <text evidence="1">Belongs to the glycosyltransferase 90 family.</text>
</comment>
<accession>A0AA36NL95</accession>
<dbReference type="InterPro" id="IPR006598">
    <property type="entry name" value="CAP10"/>
</dbReference>
<feature type="domain" description="Glycosyl transferase CAP10" evidence="4">
    <location>
        <begin position="737"/>
        <end position="995"/>
    </location>
</feature>
<evidence type="ECO:0000256" key="1">
    <source>
        <dbReference type="ARBA" id="ARBA00010118"/>
    </source>
</evidence>
<dbReference type="InterPro" id="IPR051091">
    <property type="entry name" value="O-Glucosyltr/Glycosyltrsf_90"/>
</dbReference>
<reference evidence="5" key="1">
    <citation type="submission" date="2023-08" db="EMBL/GenBank/DDBJ databases">
        <authorList>
            <person name="Chen Y."/>
            <person name="Shah S."/>
            <person name="Dougan E. K."/>
            <person name="Thang M."/>
            <person name="Chan C."/>
        </authorList>
    </citation>
    <scope>NUCLEOTIDE SEQUENCE</scope>
</reference>
<gene>
    <name evidence="5" type="ORF">EVOR1521_LOCUS30054</name>
</gene>
<dbReference type="PANTHER" id="PTHR12203:SF35">
    <property type="entry name" value="PROTEIN O-GLUCOSYLTRANSFERASE 1"/>
    <property type="match status" value="1"/>
</dbReference>
<proteinExistence type="inferred from homology"/>
<feature type="transmembrane region" description="Helical" evidence="3">
    <location>
        <begin position="21"/>
        <end position="42"/>
    </location>
</feature>
<evidence type="ECO:0000256" key="3">
    <source>
        <dbReference type="SAM" id="Phobius"/>
    </source>
</evidence>